<gene>
    <name evidence="2" type="ORF">GCM10009788_17740</name>
</gene>
<accession>A0ABN2A8I3</accession>
<name>A0ABN2A8I3_9ACTN</name>
<keyword evidence="1" id="KW-0812">Transmembrane</keyword>
<keyword evidence="3" id="KW-1185">Reference proteome</keyword>
<dbReference type="EMBL" id="BAAAOR010000014">
    <property type="protein sequence ID" value="GAA1513768.1"/>
    <property type="molecule type" value="Genomic_DNA"/>
</dbReference>
<protein>
    <submittedName>
        <fullName evidence="2">Uncharacterized protein</fullName>
    </submittedName>
</protein>
<comment type="caution">
    <text evidence="2">The sequence shown here is derived from an EMBL/GenBank/DDBJ whole genome shotgun (WGS) entry which is preliminary data.</text>
</comment>
<sequence length="104" mass="10683">MSEDRDRRTARASVLVTGLVVALVTTLSSSLLALNADAPLAAGVAMLAMAVAALVRTTAGGVLVLRPAAWPGTRQPVPTLAARVADPVRHPARPRAPGTALRSR</sequence>
<dbReference type="Proteomes" id="UP001500842">
    <property type="component" value="Unassembled WGS sequence"/>
</dbReference>
<evidence type="ECO:0000313" key="3">
    <source>
        <dbReference type="Proteomes" id="UP001500842"/>
    </source>
</evidence>
<dbReference type="RefSeq" id="WP_141005329.1">
    <property type="nucleotide sequence ID" value="NZ_BAAAOR010000014.1"/>
</dbReference>
<evidence type="ECO:0000313" key="2">
    <source>
        <dbReference type="EMBL" id="GAA1513768.1"/>
    </source>
</evidence>
<reference evidence="2 3" key="1">
    <citation type="journal article" date="2019" name="Int. J. Syst. Evol. Microbiol.">
        <title>The Global Catalogue of Microorganisms (GCM) 10K type strain sequencing project: providing services to taxonomists for standard genome sequencing and annotation.</title>
        <authorList>
            <consortium name="The Broad Institute Genomics Platform"/>
            <consortium name="The Broad Institute Genome Sequencing Center for Infectious Disease"/>
            <person name="Wu L."/>
            <person name="Ma J."/>
        </authorList>
    </citation>
    <scope>NUCLEOTIDE SEQUENCE [LARGE SCALE GENOMIC DNA]</scope>
    <source>
        <strain evidence="2 3">JCM 14942</strain>
    </source>
</reference>
<organism evidence="2 3">
    <name type="scientific">Nocardioides humi</name>
    <dbReference type="NCBI Taxonomy" id="449461"/>
    <lineage>
        <taxon>Bacteria</taxon>
        <taxon>Bacillati</taxon>
        <taxon>Actinomycetota</taxon>
        <taxon>Actinomycetes</taxon>
        <taxon>Propionibacteriales</taxon>
        <taxon>Nocardioidaceae</taxon>
        <taxon>Nocardioides</taxon>
    </lineage>
</organism>
<proteinExistence type="predicted"/>
<keyword evidence="1" id="KW-1133">Transmembrane helix</keyword>
<keyword evidence="1" id="KW-0472">Membrane</keyword>
<feature type="transmembrane region" description="Helical" evidence="1">
    <location>
        <begin position="40"/>
        <end position="65"/>
    </location>
</feature>
<feature type="transmembrane region" description="Helical" evidence="1">
    <location>
        <begin position="12"/>
        <end position="34"/>
    </location>
</feature>
<evidence type="ECO:0000256" key="1">
    <source>
        <dbReference type="SAM" id="Phobius"/>
    </source>
</evidence>